<evidence type="ECO:0000313" key="2">
    <source>
        <dbReference type="Proteomes" id="UP001608902"/>
    </source>
</evidence>
<evidence type="ECO:0000313" key="1">
    <source>
        <dbReference type="EMBL" id="MFH4979374.1"/>
    </source>
</evidence>
<organism evidence="1 2">
    <name type="scientific">Gnathostoma spinigerum</name>
    <dbReference type="NCBI Taxonomy" id="75299"/>
    <lineage>
        <taxon>Eukaryota</taxon>
        <taxon>Metazoa</taxon>
        <taxon>Ecdysozoa</taxon>
        <taxon>Nematoda</taxon>
        <taxon>Chromadorea</taxon>
        <taxon>Rhabditida</taxon>
        <taxon>Spirurina</taxon>
        <taxon>Gnathostomatomorpha</taxon>
        <taxon>Gnathostomatoidea</taxon>
        <taxon>Gnathostomatidae</taxon>
        <taxon>Gnathostoma</taxon>
    </lineage>
</organism>
<reference evidence="1 2" key="1">
    <citation type="submission" date="2024-08" db="EMBL/GenBank/DDBJ databases">
        <title>Gnathostoma spinigerum genome.</title>
        <authorList>
            <person name="Gonzalez-Bertolin B."/>
            <person name="Monzon S."/>
            <person name="Zaballos A."/>
            <person name="Jimenez P."/>
            <person name="Dekumyoy P."/>
            <person name="Varona S."/>
            <person name="Cuesta I."/>
            <person name="Sumanam S."/>
            <person name="Adisakwattana P."/>
            <person name="Gasser R.B."/>
            <person name="Hernandez-Gonzalez A."/>
            <person name="Young N.D."/>
            <person name="Perteguer M.J."/>
        </authorList>
    </citation>
    <scope>NUCLEOTIDE SEQUENCE [LARGE SCALE GENOMIC DNA]</scope>
    <source>
        <strain evidence="1">AL3</strain>
        <tissue evidence="1">Liver</tissue>
    </source>
</reference>
<accession>A0ABD6EMJ7</accession>
<name>A0ABD6EMJ7_9BILA</name>
<dbReference type="AlphaFoldDB" id="A0ABD6EMJ7"/>
<gene>
    <name evidence="1" type="ORF">AB6A40_006083</name>
</gene>
<comment type="caution">
    <text evidence="1">The sequence shown here is derived from an EMBL/GenBank/DDBJ whole genome shotgun (WGS) entry which is preliminary data.</text>
</comment>
<proteinExistence type="predicted"/>
<sequence>MYTEVNPCFSCSSVEYSTSSFHFIFHVTLGIRTSVNVSFFLSFLLHSSSPDDLGFPLPADITSSLSHHSFILHQFSPTFNSTQFSLFPVALLYVLLYDRLKSLLGLSLIEKVVNER</sequence>
<keyword evidence="2" id="KW-1185">Reference proteome</keyword>
<dbReference type="EMBL" id="JBGFUD010004116">
    <property type="protein sequence ID" value="MFH4979374.1"/>
    <property type="molecule type" value="Genomic_DNA"/>
</dbReference>
<protein>
    <submittedName>
        <fullName evidence="1">Uncharacterized protein</fullName>
    </submittedName>
</protein>
<dbReference type="Proteomes" id="UP001608902">
    <property type="component" value="Unassembled WGS sequence"/>
</dbReference>